<dbReference type="CDD" id="cd03713">
    <property type="entry name" value="EFG_mtEFG_C"/>
    <property type="match status" value="1"/>
</dbReference>
<dbReference type="FunFam" id="3.40.50.300:FF:000514">
    <property type="entry name" value="Ribosome-releasing factor 2, mitochondrial"/>
    <property type="match status" value="1"/>
</dbReference>
<dbReference type="InterPro" id="IPR020568">
    <property type="entry name" value="Ribosomal_Su5_D2-typ_SF"/>
</dbReference>
<name>A0A1X2GP41_9FUNG</name>
<evidence type="ECO:0000256" key="5">
    <source>
        <dbReference type="ARBA" id="ARBA00024731"/>
    </source>
</evidence>
<dbReference type="GO" id="GO:0032790">
    <property type="term" value="P:ribosome disassembly"/>
    <property type="evidence" value="ECO:0007669"/>
    <property type="project" value="UniProtKB-UniRule"/>
</dbReference>
<evidence type="ECO:0000256" key="4">
    <source>
        <dbReference type="ARBA" id="ARBA00023134"/>
    </source>
</evidence>
<organism evidence="8 9">
    <name type="scientific">Hesseltinella vesiculosa</name>
    <dbReference type="NCBI Taxonomy" id="101127"/>
    <lineage>
        <taxon>Eukaryota</taxon>
        <taxon>Fungi</taxon>
        <taxon>Fungi incertae sedis</taxon>
        <taxon>Mucoromycota</taxon>
        <taxon>Mucoromycotina</taxon>
        <taxon>Mucoromycetes</taxon>
        <taxon>Mucorales</taxon>
        <taxon>Cunninghamellaceae</taxon>
        <taxon>Hesseltinella</taxon>
    </lineage>
</organism>
<comment type="function">
    <text evidence="6">Mitochondrial GTPase that mediates the disassembly of ribosomes from messenger RNA at the termination of mitochondrial protein biosynthesis. Not involved in the GTP-dependent ribosomal translocation step during translation elongation.</text>
</comment>
<accession>A0A1X2GP41</accession>
<dbReference type="SUPFAM" id="SSF54980">
    <property type="entry name" value="EF-G C-terminal domain-like"/>
    <property type="match status" value="2"/>
</dbReference>
<feature type="binding site" evidence="6">
    <location>
        <begin position="45"/>
        <end position="52"/>
    </location>
    <ligand>
        <name>GTP</name>
        <dbReference type="ChEBI" id="CHEBI:37565"/>
    </ligand>
</feature>
<dbReference type="Gene3D" id="3.30.70.870">
    <property type="entry name" value="Elongation Factor G (Translational Gtpase), domain 3"/>
    <property type="match status" value="1"/>
</dbReference>
<dbReference type="InterPro" id="IPR000795">
    <property type="entry name" value="T_Tr_GTP-bd_dom"/>
</dbReference>
<dbReference type="InterPro" id="IPR009000">
    <property type="entry name" value="Transl_B-barrel_sf"/>
</dbReference>
<dbReference type="PRINTS" id="PR00315">
    <property type="entry name" value="ELONGATNFCT"/>
</dbReference>
<dbReference type="Gene3D" id="2.40.30.10">
    <property type="entry name" value="Translation factors"/>
    <property type="match status" value="1"/>
</dbReference>
<protein>
    <recommendedName>
        <fullName evidence="6">Ribosome-releasing factor 2, mitochondrial</fullName>
        <shortName evidence="6">RRF2mt</shortName>
    </recommendedName>
    <alternativeName>
        <fullName evidence="6">Elongation factor G 2, mitochondrial</fullName>
        <shortName evidence="6">EF-G2mt</shortName>
        <shortName evidence="6">mEF-G 2</shortName>
    </alternativeName>
</protein>
<dbReference type="SMART" id="SM00838">
    <property type="entry name" value="EFG_C"/>
    <property type="match status" value="1"/>
</dbReference>
<dbReference type="PANTHER" id="PTHR43261:SF1">
    <property type="entry name" value="RIBOSOME-RELEASING FACTOR 2, MITOCHONDRIAL"/>
    <property type="match status" value="1"/>
</dbReference>
<evidence type="ECO:0000313" key="8">
    <source>
        <dbReference type="EMBL" id="ORX58199.1"/>
    </source>
</evidence>
<dbReference type="Pfam" id="PF00009">
    <property type="entry name" value="GTP_EFTU"/>
    <property type="match status" value="1"/>
</dbReference>
<keyword evidence="2 6" id="KW-0648">Protein biosynthesis</keyword>
<dbReference type="EMBL" id="MCGT01000007">
    <property type="protein sequence ID" value="ORX58199.1"/>
    <property type="molecule type" value="Genomic_DNA"/>
</dbReference>
<dbReference type="Proteomes" id="UP000242146">
    <property type="component" value="Unassembled WGS sequence"/>
</dbReference>
<comment type="caution">
    <text evidence="8">The sequence shown here is derived from an EMBL/GenBank/DDBJ whole genome shotgun (WGS) entry which is preliminary data.</text>
</comment>
<dbReference type="InterPro" id="IPR027417">
    <property type="entry name" value="P-loop_NTPase"/>
</dbReference>
<gene>
    <name evidence="6" type="primary">MEF2</name>
    <name evidence="8" type="ORF">DM01DRAFT_1318988</name>
</gene>
<dbReference type="SUPFAM" id="SSF54211">
    <property type="entry name" value="Ribosomal protein S5 domain 2-like"/>
    <property type="match status" value="1"/>
</dbReference>
<dbReference type="InterPro" id="IPR009022">
    <property type="entry name" value="EFG_III"/>
</dbReference>
<dbReference type="CDD" id="cd16262">
    <property type="entry name" value="EFG_III"/>
    <property type="match status" value="1"/>
</dbReference>
<dbReference type="Gene3D" id="3.30.70.240">
    <property type="match status" value="1"/>
</dbReference>
<dbReference type="InterPro" id="IPR030851">
    <property type="entry name" value="EFG2"/>
</dbReference>
<evidence type="ECO:0000256" key="6">
    <source>
        <dbReference type="HAMAP-Rule" id="MF_03059"/>
    </source>
</evidence>
<dbReference type="Gene3D" id="3.30.230.10">
    <property type="match status" value="1"/>
</dbReference>
<dbReference type="Pfam" id="PF14492">
    <property type="entry name" value="EFG_III"/>
    <property type="match status" value="1"/>
</dbReference>
<dbReference type="InterPro" id="IPR053905">
    <property type="entry name" value="EF-G-like_DII"/>
</dbReference>
<feature type="domain" description="Tr-type G" evidence="7">
    <location>
        <begin position="36"/>
        <end position="322"/>
    </location>
</feature>
<dbReference type="FunFam" id="3.30.70.870:FF:000007">
    <property type="entry name" value="Ribosome-releasing factor 2, mitochondrial"/>
    <property type="match status" value="1"/>
</dbReference>
<dbReference type="NCBIfam" id="TIGR00231">
    <property type="entry name" value="small_GTP"/>
    <property type="match status" value="1"/>
</dbReference>
<dbReference type="GO" id="GO:0032543">
    <property type="term" value="P:mitochondrial translation"/>
    <property type="evidence" value="ECO:0007669"/>
    <property type="project" value="UniProtKB-UniRule"/>
</dbReference>
<keyword evidence="4 6" id="KW-0342">GTP-binding</keyword>
<dbReference type="PROSITE" id="PS51722">
    <property type="entry name" value="G_TR_2"/>
    <property type="match status" value="1"/>
</dbReference>
<evidence type="ECO:0000259" key="7">
    <source>
        <dbReference type="PROSITE" id="PS51722"/>
    </source>
</evidence>
<evidence type="ECO:0000256" key="2">
    <source>
        <dbReference type="ARBA" id="ARBA00022917"/>
    </source>
</evidence>
<comment type="function">
    <text evidence="5">Catalyzes the GTP-dependent ribosomal translocation step during translation elongation. During this step, the ribosome changes from the pre-translocational (PRE) to the post-translocational (POST) state as the newly formed A-site-bound peptidyl-tRNA and P-site-bound deacylated tRNA move to the P and E sites, respectively. Catalyzes the coordinated movement of the two tRNA molecules, the mRNA and conformational changes in the ribosome.</text>
</comment>
<proteinExistence type="inferred from homology"/>
<keyword evidence="1 6" id="KW-0547">Nucleotide-binding</keyword>
<dbReference type="InterPro" id="IPR041095">
    <property type="entry name" value="EFG_II"/>
</dbReference>
<dbReference type="GO" id="GO:0005525">
    <property type="term" value="F:GTP binding"/>
    <property type="evidence" value="ECO:0007669"/>
    <property type="project" value="UniProtKB-UniRule"/>
</dbReference>
<dbReference type="HAMAP" id="MF_03059">
    <property type="entry name" value="mEF_G_2"/>
    <property type="match status" value="1"/>
</dbReference>
<dbReference type="Pfam" id="PF00679">
    <property type="entry name" value="EFG_C"/>
    <property type="match status" value="1"/>
</dbReference>
<evidence type="ECO:0000313" key="9">
    <source>
        <dbReference type="Proteomes" id="UP000242146"/>
    </source>
</evidence>
<comment type="subcellular location">
    <subcellularLocation>
        <location evidence="6">Mitochondrion</location>
    </subcellularLocation>
</comment>
<feature type="binding site" evidence="6">
    <location>
        <begin position="109"/>
        <end position="113"/>
    </location>
    <ligand>
        <name>GTP</name>
        <dbReference type="ChEBI" id="CHEBI:37565"/>
    </ligand>
</feature>
<dbReference type="InterPro" id="IPR035647">
    <property type="entry name" value="EFG_III/V"/>
</dbReference>
<dbReference type="InterPro" id="IPR005225">
    <property type="entry name" value="Small_GTP-bd"/>
</dbReference>
<dbReference type="GO" id="GO:0005759">
    <property type="term" value="C:mitochondrial matrix"/>
    <property type="evidence" value="ECO:0007669"/>
    <property type="project" value="UniProtKB-ARBA"/>
</dbReference>
<dbReference type="InterPro" id="IPR000640">
    <property type="entry name" value="EFG_V-like"/>
</dbReference>
<keyword evidence="8" id="KW-0378">Hydrolase</keyword>
<dbReference type="OrthoDB" id="198619at2759"/>
<dbReference type="GO" id="GO:0051881">
    <property type="term" value="P:regulation of mitochondrial membrane potential"/>
    <property type="evidence" value="ECO:0007669"/>
    <property type="project" value="EnsemblFungi"/>
</dbReference>
<evidence type="ECO:0000256" key="1">
    <source>
        <dbReference type="ARBA" id="ARBA00022741"/>
    </source>
</evidence>
<evidence type="ECO:0000256" key="3">
    <source>
        <dbReference type="ARBA" id="ARBA00023128"/>
    </source>
</evidence>
<dbReference type="SUPFAM" id="SSF50447">
    <property type="entry name" value="Translation proteins"/>
    <property type="match status" value="1"/>
</dbReference>
<dbReference type="InterPro" id="IPR014721">
    <property type="entry name" value="Ribsml_uS5_D2-typ_fold_subgr"/>
</dbReference>
<dbReference type="InterPro" id="IPR035649">
    <property type="entry name" value="EFG_V"/>
</dbReference>
<dbReference type="CDD" id="cd01886">
    <property type="entry name" value="EF-G"/>
    <property type="match status" value="1"/>
</dbReference>
<reference evidence="8 9" key="1">
    <citation type="submission" date="2016-07" db="EMBL/GenBank/DDBJ databases">
        <title>Pervasive Adenine N6-methylation of Active Genes in Fungi.</title>
        <authorList>
            <consortium name="DOE Joint Genome Institute"/>
            <person name="Mondo S.J."/>
            <person name="Dannebaum R.O."/>
            <person name="Kuo R.C."/>
            <person name="Labutti K."/>
            <person name="Haridas S."/>
            <person name="Kuo A."/>
            <person name="Salamov A."/>
            <person name="Ahrendt S.R."/>
            <person name="Lipzen A."/>
            <person name="Sullivan W."/>
            <person name="Andreopoulos W.B."/>
            <person name="Clum A."/>
            <person name="Lindquist E."/>
            <person name="Daum C."/>
            <person name="Ramamoorthy G.K."/>
            <person name="Gryganskyi A."/>
            <person name="Culley D."/>
            <person name="Magnuson J.K."/>
            <person name="James T.Y."/>
            <person name="O'Malley M.A."/>
            <person name="Stajich J.E."/>
            <person name="Spatafora J.W."/>
            <person name="Visel A."/>
            <person name="Grigoriev I.V."/>
        </authorList>
    </citation>
    <scope>NUCLEOTIDE SEQUENCE [LARGE SCALE GENOMIC DNA]</scope>
    <source>
        <strain evidence="8 9">NRRL 3301</strain>
    </source>
</reference>
<dbReference type="Gene3D" id="3.40.50.300">
    <property type="entry name" value="P-loop containing nucleotide triphosphate hydrolases"/>
    <property type="match status" value="1"/>
</dbReference>
<dbReference type="STRING" id="101127.A0A1X2GP41"/>
<feature type="binding site" evidence="6">
    <location>
        <begin position="163"/>
        <end position="166"/>
    </location>
    <ligand>
        <name>GTP</name>
        <dbReference type="ChEBI" id="CHEBI:37565"/>
    </ligand>
</feature>
<dbReference type="AlphaFoldDB" id="A0A1X2GP41"/>
<sequence>MISCLLARPGRSVVKISHDVSSMRFYASASKAFSTPKTRNIGIIAHIDAGKTTTTERMLYYAGVTKRLGDIDDGDTVMDYLKAERERGITINSAAITFGWKDHRLNLIDTPGHVDFTMEVERSVRVLDGAVTILDGVAGVEAQTETVWRQADRYSLPRLAFVNKLDRTGGAFGRTVQEIWKKLQARPLVTQLPCYYDDATRKGCLAAVIDVVDMKVLEWTSDDGHSWTATALTKDAPTYDEAVLARTALVETLAEMDEAIVDVFFDQADGDHMQVPAVAIKDAIRRVTLDNKAVPVLCGSAFKNIGVQPLLDAIVDYLPSPLDRPAALATINDQRTQLMIPLKENASLCALAFKVTHDPRRGPMVYVKVYAGKLAQRATLFNTTTRSKERANKLLQMYAKDVEEIPAIEAGNIGVIVGLKHTRTGDTLVMANDRQAVKTNLQLGHIDIPSPAFFAAIEPHSVSDEPAVEEALQHLTREDPSLKVWTDEDSGQRLISGMGELHLEIVKDRLINDFKCKADMGKMRISYRESCQADGLATYQYDKEILGKRARASVTVSISSNLDQETLDDNEDKGWASESGNLFKIDLGQFGNEENHQDGAGEGCLSTDEIYQAVHTGLMSGFARGAVLGFPLTRVKVRVSNLEFYGPETTAGAISASVSHAVHQALSSASPNLLEPMMEVVTEVHEADIGHVVADLSGTRRGHVLSMESTLDENRDLDNATEVQHRIKAHVPLSSMLGYSSGLRSLTGGSGSFSMRVIGYGEMGKDRERAVVNEMKGW</sequence>
<keyword evidence="9" id="KW-1185">Reference proteome</keyword>
<dbReference type="InterPro" id="IPR031157">
    <property type="entry name" value="G_TR_CS"/>
</dbReference>
<keyword evidence="3 6" id="KW-0496">Mitochondrion</keyword>
<dbReference type="GO" id="GO:0003924">
    <property type="term" value="F:GTPase activity"/>
    <property type="evidence" value="ECO:0007669"/>
    <property type="project" value="UniProtKB-UniRule"/>
</dbReference>
<dbReference type="PANTHER" id="PTHR43261">
    <property type="entry name" value="TRANSLATION ELONGATION FACTOR G-RELATED"/>
    <property type="match status" value="1"/>
</dbReference>
<dbReference type="SUPFAM" id="SSF52540">
    <property type="entry name" value="P-loop containing nucleoside triphosphate hydrolases"/>
    <property type="match status" value="1"/>
</dbReference>
<dbReference type="PROSITE" id="PS00301">
    <property type="entry name" value="G_TR_1"/>
    <property type="match status" value="1"/>
</dbReference>
<comment type="similarity">
    <text evidence="6">Belongs to the TRAFAC class translation factor GTPase superfamily. Classic translation factor GTPase family. EF-G/EF-2 subfamily.</text>
</comment>
<dbReference type="Pfam" id="PF22042">
    <property type="entry name" value="EF-G_D2"/>
    <property type="match status" value="1"/>
</dbReference>